<dbReference type="GO" id="GO:0016740">
    <property type="term" value="F:transferase activity"/>
    <property type="evidence" value="ECO:0007669"/>
    <property type="project" value="UniProtKB-KW"/>
</dbReference>
<name>A0AAU7CGA6_9BACT</name>
<dbReference type="EMBL" id="CP155447">
    <property type="protein sequence ID" value="XBH04507.1"/>
    <property type="molecule type" value="Genomic_DNA"/>
</dbReference>
<evidence type="ECO:0000259" key="1">
    <source>
        <dbReference type="Pfam" id="PF04273"/>
    </source>
</evidence>
<protein>
    <submittedName>
        <fullName evidence="2">Sulfur transferase domain-containing protein</fullName>
    </submittedName>
</protein>
<dbReference type="GO" id="GO:0016787">
    <property type="term" value="F:hydrolase activity"/>
    <property type="evidence" value="ECO:0007669"/>
    <property type="project" value="InterPro"/>
</dbReference>
<dbReference type="SUPFAM" id="SSF52799">
    <property type="entry name" value="(Phosphotyrosine protein) phosphatases II"/>
    <property type="match status" value="1"/>
</dbReference>
<evidence type="ECO:0000313" key="2">
    <source>
        <dbReference type="EMBL" id="XBH04507.1"/>
    </source>
</evidence>
<dbReference type="InterPro" id="IPR029021">
    <property type="entry name" value="Prot-tyrosine_phosphatase-like"/>
</dbReference>
<proteinExistence type="predicted"/>
<gene>
    <name evidence="2" type="ORF">V5E97_00390</name>
</gene>
<dbReference type="InterPro" id="IPR005939">
    <property type="entry name" value="BLH_phosphatase-like"/>
</dbReference>
<dbReference type="Gene3D" id="3.90.190.10">
    <property type="entry name" value="Protein tyrosine phosphatase superfamily"/>
    <property type="match status" value="1"/>
</dbReference>
<reference evidence="2" key="1">
    <citation type="submission" date="2024-05" db="EMBL/GenBank/DDBJ databases">
        <title>Planctomycetes of the genus Singulisphaera possess chitinolytic capabilities.</title>
        <authorList>
            <person name="Ivanova A."/>
        </authorList>
    </citation>
    <scope>NUCLEOTIDE SEQUENCE</scope>
    <source>
        <strain evidence="2">Ch08T</strain>
    </source>
</reference>
<dbReference type="AlphaFoldDB" id="A0AAU7CGA6"/>
<keyword evidence="2" id="KW-0808">Transferase</keyword>
<sequence>MNVKRQITATIAIGDQPSEADLTRLKTEGYVGIVNLRNEGEPEQPLSPAAEGEKVRALGLDYLHYGVGAGPLTAAGVESVCEFIDRHTDTGSGKVMVHCRKGPRAAALVLLHQAKALGWKPDEVITKARGIGLEVEGGLRLLVENYLREHPPTAP</sequence>
<dbReference type="Pfam" id="PF04273">
    <property type="entry name" value="BLH_phosphatase"/>
    <property type="match status" value="1"/>
</dbReference>
<accession>A0AAU7CGA6</accession>
<dbReference type="RefSeq" id="WP_406697270.1">
    <property type="nucleotide sequence ID" value="NZ_CP155447.1"/>
</dbReference>
<organism evidence="2">
    <name type="scientific">Singulisphaera sp. Ch08</name>
    <dbReference type="NCBI Taxonomy" id="3120278"/>
    <lineage>
        <taxon>Bacteria</taxon>
        <taxon>Pseudomonadati</taxon>
        <taxon>Planctomycetota</taxon>
        <taxon>Planctomycetia</taxon>
        <taxon>Isosphaerales</taxon>
        <taxon>Isosphaeraceae</taxon>
        <taxon>Singulisphaera</taxon>
    </lineage>
</organism>
<feature type="domain" description="Beta-lactamase hydrolase-like protein phosphatase-like" evidence="1">
    <location>
        <begin position="5"/>
        <end position="115"/>
    </location>
</feature>